<keyword evidence="1" id="KW-0812">Transmembrane</keyword>
<evidence type="ECO:0000313" key="4">
    <source>
        <dbReference type="Proteomes" id="UP001177140"/>
    </source>
</evidence>
<dbReference type="Pfam" id="PF07712">
    <property type="entry name" value="SURNod19"/>
    <property type="match status" value="1"/>
</dbReference>
<keyword evidence="4" id="KW-1185">Reference proteome</keyword>
<organism evidence="3 4">
    <name type="scientific">Papaver nudicaule</name>
    <name type="common">Iceland poppy</name>
    <dbReference type="NCBI Taxonomy" id="74823"/>
    <lineage>
        <taxon>Eukaryota</taxon>
        <taxon>Viridiplantae</taxon>
        <taxon>Streptophyta</taxon>
        <taxon>Embryophyta</taxon>
        <taxon>Tracheophyta</taxon>
        <taxon>Spermatophyta</taxon>
        <taxon>Magnoliopsida</taxon>
        <taxon>Ranunculales</taxon>
        <taxon>Papaveraceae</taxon>
        <taxon>Papaveroideae</taxon>
        <taxon>Papaver</taxon>
    </lineage>
</organism>
<dbReference type="PANTHER" id="PTHR33390:SF1">
    <property type="entry name" value="STRESS UP-REGULATED NOD 19 PROTEIN"/>
    <property type="match status" value="1"/>
</dbReference>
<evidence type="ECO:0000256" key="1">
    <source>
        <dbReference type="SAM" id="Phobius"/>
    </source>
</evidence>
<gene>
    <name evidence="3" type="ORF">MKW94_028486</name>
</gene>
<dbReference type="EMBL" id="JAJJMA010140003">
    <property type="protein sequence ID" value="MCL7033914.1"/>
    <property type="molecule type" value="Genomic_DNA"/>
</dbReference>
<dbReference type="PANTHER" id="PTHR33390">
    <property type="entry name" value="STRESS UP-REGULATED NOD 19 PROTEIN"/>
    <property type="match status" value="1"/>
</dbReference>
<dbReference type="Proteomes" id="UP001177140">
    <property type="component" value="Unassembled WGS sequence"/>
</dbReference>
<reference evidence="3" key="1">
    <citation type="submission" date="2022-03" db="EMBL/GenBank/DDBJ databases">
        <title>A functionally conserved STORR gene fusion in Papaver species that diverged 16.8 million years ago.</title>
        <authorList>
            <person name="Catania T."/>
        </authorList>
    </citation>
    <scope>NUCLEOTIDE SEQUENCE</scope>
    <source>
        <strain evidence="3">S-191538</strain>
    </source>
</reference>
<keyword evidence="2" id="KW-0732">Signal</keyword>
<keyword evidence="1" id="KW-0472">Membrane</keyword>
<dbReference type="InterPro" id="IPR011692">
    <property type="entry name" value="Stress_up-reg_Nod19"/>
</dbReference>
<evidence type="ECO:0000256" key="2">
    <source>
        <dbReference type="SAM" id="SignalP"/>
    </source>
</evidence>
<name>A0AA41SDX5_PAPNU</name>
<accession>A0AA41SDX5</accession>
<keyword evidence="1" id="KW-1133">Transmembrane helix</keyword>
<protein>
    <submittedName>
        <fullName evidence="3">Uncharacterized protein</fullName>
    </submittedName>
</protein>
<sequence>MKLEFPVMLLLFGVLLLLILLVQASESRLSEENGEKSAVFLSPKFVLGAGSVCNKYYYNVDFPRGHIALKDFNAEIVDESGNSVPLYETYIHHWVILRYYAPKNTDTREEKDSDKLRSGNMIMVRNSGICKNLGQYFGFGSETRRTTTHIPDPYGIEVGNPADIPDGYEERWLINVHAIDLRGVEDQFGCAEYKCNLYNVTKDEYGTPLRMGYTGGLKCCYDETQCRVREGFRKIERGVFLKYTVKWVDWAKTIVPVRIYVFDVTYTAKEGNDSETVCKIEYDVEACDRTSVSSDSMCIDNKKTSLVLPNGGYVIYGVAHQHSAGIGSALYGQDGRLICTSLPVYGHGNEAGDEDGNIVGMSTCYPQPGSVKISDGETLVLESNYSSITKHTGVMGYFYILVADQLPKPSRMPIYMQGMLEFAWVLVFGGVAVVLAVAILVSYSLRNGRKEGGYQQRSSNLDHKTPRTDLFYYMLIVLST</sequence>
<feature type="transmembrane region" description="Helical" evidence="1">
    <location>
        <begin position="422"/>
        <end position="445"/>
    </location>
</feature>
<comment type="caution">
    <text evidence="3">The sequence shown here is derived from an EMBL/GenBank/DDBJ whole genome shotgun (WGS) entry which is preliminary data.</text>
</comment>
<feature type="chain" id="PRO_5041403535" evidence="2">
    <location>
        <begin position="25"/>
        <end position="480"/>
    </location>
</feature>
<evidence type="ECO:0000313" key="3">
    <source>
        <dbReference type="EMBL" id="MCL7033914.1"/>
    </source>
</evidence>
<dbReference type="AlphaFoldDB" id="A0AA41SDX5"/>
<feature type="signal peptide" evidence="2">
    <location>
        <begin position="1"/>
        <end position="24"/>
    </location>
</feature>
<proteinExistence type="predicted"/>